<keyword evidence="10" id="KW-1185">Reference proteome</keyword>
<dbReference type="PIRSF" id="PIRSF002854">
    <property type="entry name" value="MetQ"/>
    <property type="match status" value="1"/>
</dbReference>
<keyword evidence="3" id="KW-0472">Membrane</keyword>
<dbReference type="PANTHER" id="PTHR30429">
    <property type="entry name" value="D-METHIONINE-BINDING LIPOPROTEIN METQ"/>
    <property type="match status" value="1"/>
</dbReference>
<dbReference type="PROSITE" id="PS51257">
    <property type="entry name" value="PROKAR_LIPOPROTEIN"/>
    <property type="match status" value="1"/>
</dbReference>
<dbReference type="NCBIfam" id="TIGR00363">
    <property type="entry name" value="MetQ/NlpA family lipoprotein"/>
    <property type="match status" value="1"/>
</dbReference>
<reference evidence="9 10" key="1">
    <citation type="submission" date="2015-01" db="EMBL/GenBank/DDBJ databases">
        <title>Paenibacillus swuensis/DY6/whole genome sequencing.</title>
        <authorList>
            <person name="Kim M.K."/>
            <person name="Srinivasan S."/>
            <person name="Lee J.-J."/>
        </authorList>
    </citation>
    <scope>NUCLEOTIDE SEQUENCE [LARGE SCALE GENOMIC DNA]</scope>
    <source>
        <strain evidence="9 10">DY6</strain>
    </source>
</reference>
<proteinExistence type="inferred from homology"/>
<evidence type="ECO:0000256" key="1">
    <source>
        <dbReference type="ARBA" id="ARBA00004635"/>
    </source>
</evidence>
<dbReference type="CDD" id="cd13597">
    <property type="entry name" value="PBP2_lipoprotein_Tp32"/>
    <property type="match status" value="1"/>
</dbReference>
<dbReference type="InterPro" id="IPR004872">
    <property type="entry name" value="Lipoprotein_NlpA"/>
</dbReference>
<feature type="signal peptide" evidence="8">
    <location>
        <begin position="1"/>
        <end position="20"/>
    </location>
</feature>
<name>A0A172TJN3_9BACL</name>
<gene>
    <name evidence="9" type="ORF">SY83_12715</name>
</gene>
<dbReference type="AlphaFoldDB" id="A0A172TJN3"/>
<dbReference type="Gene3D" id="3.40.190.10">
    <property type="entry name" value="Periplasmic binding protein-like II"/>
    <property type="match status" value="2"/>
</dbReference>
<keyword evidence="5 6" id="KW-0449">Lipoprotein</keyword>
<comment type="similarity">
    <text evidence="6">Belongs to the nlpA lipoprotein family.</text>
</comment>
<dbReference type="PANTHER" id="PTHR30429:SF0">
    <property type="entry name" value="METHIONINE-BINDING LIPOPROTEIN METQ"/>
    <property type="match status" value="1"/>
</dbReference>
<organism evidence="9 10">
    <name type="scientific">Paenibacillus swuensis</name>
    <dbReference type="NCBI Taxonomy" id="1178515"/>
    <lineage>
        <taxon>Bacteria</taxon>
        <taxon>Bacillati</taxon>
        <taxon>Bacillota</taxon>
        <taxon>Bacilli</taxon>
        <taxon>Bacillales</taxon>
        <taxon>Paenibacillaceae</taxon>
        <taxon>Paenibacillus</taxon>
    </lineage>
</organism>
<dbReference type="EMBL" id="CP011388">
    <property type="protein sequence ID" value="ANE46993.1"/>
    <property type="molecule type" value="Genomic_DNA"/>
</dbReference>
<evidence type="ECO:0000256" key="8">
    <source>
        <dbReference type="SAM" id="SignalP"/>
    </source>
</evidence>
<feature type="lipid moiety-binding region" description="S-diacylglycerol cysteine" evidence="7">
    <location>
        <position position="19"/>
    </location>
</feature>
<dbReference type="GO" id="GO:0016020">
    <property type="term" value="C:membrane"/>
    <property type="evidence" value="ECO:0007669"/>
    <property type="project" value="UniProtKB-SubCell"/>
</dbReference>
<evidence type="ECO:0000256" key="2">
    <source>
        <dbReference type="ARBA" id="ARBA00022729"/>
    </source>
</evidence>
<evidence type="ECO:0000256" key="5">
    <source>
        <dbReference type="ARBA" id="ARBA00023288"/>
    </source>
</evidence>
<feature type="chain" id="PRO_5038771665" description="Lipoprotein" evidence="8">
    <location>
        <begin position="21"/>
        <end position="285"/>
    </location>
</feature>
<evidence type="ECO:0000313" key="10">
    <source>
        <dbReference type="Proteomes" id="UP000076927"/>
    </source>
</evidence>
<dbReference type="PATRIC" id="fig|1178515.4.peg.2545"/>
<protein>
    <recommendedName>
        <fullName evidence="6">Lipoprotein</fullName>
    </recommendedName>
</protein>
<dbReference type="SUPFAM" id="SSF53850">
    <property type="entry name" value="Periplasmic binding protein-like II"/>
    <property type="match status" value="1"/>
</dbReference>
<dbReference type="OrthoDB" id="9812878at2"/>
<evidence type="ECO:0000256" key="7">
    <source>
        <dbReference type="PIRSR" id="PIRSR002854-1"/>
    </source>
</evidence>
<evidence type="ECO:0000313" key="9">
    <source>
        <dbReference type="EMBL" id="ANE46993.1"/>
    </source>
</evidence>
<dbReference type="RefSeq" id="WP_068607022.1">
    <property type="nucleotide sequence ID" value="NZ_CP011388.1"/>
</dbReference>
<dbReference type="STRING" id="1178515.SY83_12715"/>
<dbReference type="Proteomes" id="UP000076927">
    <property type="component" value="Chromosome"/>
</dbReference>
<dbReference type="KEGG" id="pswu:SY83_12715"/>
<evidence type="ECO:0000256" key="3">
    <source>
        <dbReference type="ARBA" id="ARBA00023136"/>
    </source>
</evidence>
<keyword evidence="4" id="KW-0564">Palmitate</keyword>
<dbReference type="Pfam" id="PF03180">
    <property type="entry name" value="Lipoprotein_9"/>
    <property type="match status" value="1"/>
</dbReference>
<keyword evidence="2 8" id="KW-0732">Signal</keyword>
<comment type="subcellular location">
    <subcellularLocation>
        <location evidence="1">Membrane</location>
        <topology evidence="1">Lipid-anchor</topology>
    </subcellularLocation>
</comment>
<sequence>MKKSLLALLFMALIVLTACGQNNNAGNNEGANTGAANGGNTGEAAEPVKLVVGATAVPHAEILKEVQPLLKEQGVELEIKEFTDYVQPNVQVFEKELDANFFQHMPYLEEMNTGKKMDLVEVIGVHIEPFGAYSKKVKSVDELKDGARVAIPNDPSNAGRALALLEKNGLIKMKAGVGIAGTVKDIEENSKNLKIEELEAAMLPRVVDEMDLALINTNYALEAGLNPMKDALFIEGNDSPYVNILVSRPDNKDSEAMQKLAKALTSPEVKAFIEEKYKGAVIAAF</sequence>
<evidence type="ECO:0000256" key="4">
    <source>
        <dbReference type="ARBA" id="ARBA00023139"/>
    </source>
</evidence>
<accession>A0A172TJN3</accession>
<evidence type="ECO:0000256" key="6">
    <source>
        <dbReference type="PIRNR" id="PIRNR002854"/>
    </source>
</evidence>